<proteinExistence type="predicted"/>
<feature type="transmembrane region" description="Helical" evidence="1">
    <location>
        <begin position="6"/>
        <end position="24"/>
    </location>
</feature>
<name>A0A9N9EIU5_FUNMO</name>
<dbReference type="AlphaFoldDB" id="A0A9N9EIU5"/>
<keyword evidence="1" id="KW-0812">Transmembrane</keyword>
<sequence>NPSVYYLTVCQEVLSVFMFFIILTDISTYHNFNFLAGVISGIFSQITSLSFEILSNLLSSTSNASSGCLLRTRQLDNIT</sequence>
<evidence type="ECO:0000313" key="3">
    <source>
        <dbReference type="Proteomes" id="UP000789375"/>
    </source>
</evidence>
<keyword evidence="1" id="KW-1133">Transmembrane helix</keyword>
<feature type="transmembrane region" description="Helical" evidence="1">
    <location>
        <begin position="31"/>
        <end position="51"/>
    </location>
</feature>
<keyword evidence="1" id="KW-0472">Membrane</keyword>
<gene>
    <name evidence="2" type="ORF">FMOSSE_LOCUS12861</name>
</gene>
<accession>A0A9N9EIU5</accession>
<feature type="non-terminal residue" evidence="2">
    <location>
        <position position="1"/>
    </location>
</feature>
<protein>
    <submittedName>
        <fullName evidence="2">13920_t:CDS:1</fullName>
    </submittedName>
</protein>
<evidence type="ECO:0000256" key="1">
    <source>
        <dbReference type="SAM" id="Phobius"/>
    </source>
</evidence>
<organism evidence="2 3">
    <name type="scientific">Funneliformis mosseae</name>
    <name type="common">Endomycorrhizal fungus</name>
    <name type="synonym">Glomus mosseae</name>
    <dbReference type="NCBI Taxonomy" id="27381"/>
    <lineage>
        <taxon>Eukaryota</taxon>
        <taxon>Fungi</taxon>
        <taxon>Fungi incertae sedis</taxon>
        <taxon>Mucoromycota</taxon>
        <taxon>Glomeromycotina</taxon>
        <taxon>Glomeromycetes</taxon>
        <taxon>Glomerales</taxon>
        <taxon>Glomeraceae</taxon>
        <taxon>Funneliformis</taxon>
    </lineage>
</organism>
<dbReference type="EMBL" id="CAJVPP010006660">
    <property type="protein sequence ID" value="CAG8680484.1"/>
    <property type="molecule type" value="Genomic_DNA"/>
</dbReference>
<keyword evidence="3" id="KW-1185">Reference proteome</keyword>
<reference evidence="2" key="1">
    <citation type="submission" date="2021-06" db="EMBL/GenBank/DDBJ databases">
        <authorList>
            <person name="Kallberg Y."/>
            <person name="Tangrot J."/>
            <person name="Rosling A."/>
        </authorList>
    </citation>
    <scope>NUCLEOTIDE SEQUENCE</scope>
    <source>
        <strain evidence="2">87-6 pot B 2015</strain>
    </source>
</reference>
<comment type="caution">
    <text evidence="2">The sequence shown here is derived from an EMBL/GenBank/DDBJ whole genome shotgun (WGS) entry which is preliminary data.</text>
</comment>
<evidence type="ECO:0000313" key="2">
    <source>
        <dbReference type="EMBL" id="CAG8680484.1"/>
    </source>
</evidence>
<dbReference type="Proteomes" id="UP000789375">
    <property type="component" value="Unassembled WGS sequence"/>
</dbReference>